<proteinExistence type="predicted"/>
<evidence type="ECO:0000313" key="1">
    <source>
        <dbReference type="EMBL" id="MSE18861.1"/>
    </source>
</evidence>
<dbReference type="AlphaFoldDB" id="A0A7X2MTK3"/>
<keyword evidence="1" id="KW-0413">Isomerase</keyword>
<gene>
    <name evidence="1" type="ORF">GKC49_28320</name>
</gene>
<dbReference type="SUPFAM" id="SSF51658">
    <property type="entry name" value="Xylose isomerase-like"/>
    <property type="match status" value="1"/>
</dbReference>
<dbReference type="EMBL" id="WKLC01002156">
    <property type="protein sequence ID" value="MSE18861.1"/>
    <property type="molecule type" value="Genomic_DNA"/>
</dbReference>
<dbReference type="GO" id="GO:0016853">
    <property type="term" value="F:isomerase activity"/>
    <property type="evidence" value="ECO:0007669"/>
    <property type="project" value="UniProtKB-KW"/>
</dbReference>
<reference evidence="1 2" key="1">
    <citation type="submission" date="2019-11" db="EMBL/GenBank/DDBJ databases">
        <title>Draft Genome Sequence of Plant Growth-Promoting Rhizosphere-Associated Bacteria.</title>
        <authorList>
            <person name="Vasilyev I.Y."/>
            <person name="Radchenko V."/>
            <person name="Ilnitskaya E.V."/>
        </authorList>
    </citation>
    <scope>NUCLEOTIDE SEQUENCE [LARGE SCALE GENOMIC DNA]</scope>
    <source>
        <strain evidence="1 2">VRA_MhP_f</strain>
    </source>
</reference>
<sequence length="61" mass="6496">MRTNPTFLNLVLLNGEPGQKLQAAHDAGFDQVEIWREDVEACEGGAAALAEIAARQGPGFT</sequence>
<accession>A0A7X2MTK3</accession>
<protein>
    <submittedName>
        <fullName evidence="1">Sugar phosphate isomerase/epimerase</fullName>
    </submittedName>
</protein>
<feature type="non-terminal residue" evidence="1">
    <location>
        <position position="61"/>
    </location>
</feature>
<comment type="caution">
    <text evidence="1">The sequence shown here is derived from an EMBL/GenBank/DDBJ whole genome shotgun (WGS) entry which is preliminary data.</text>
</comment>
<name>A0A7X2MTK3_ENTAG</name>
<evidence type="ECO:0000313" key="2">
    <source>
        <dbReference type="Proteomes" id="UP000461948"/>
    </source>
</evidence>
<organism evidence="1 2">
    <name type="scientific">Enterobacter agglomerans</name>
    <name type="common">Erwinia herbicola</name>
    <name type="synonym">Pantoea agglomerans</name>
    <dbReference type="NCBI Taxonomy" id="549"/>
    <lineage>
        <taxon>Bacteria</taxon>
        <taxon>Pseudomonadati</taxon>
        <taxon>Pseudomonadota</taxon>
        <taxon>Gammaproteobacteria</taxon>
        <taxon>Enterobacterales</taxon>
        <taxon>Erwiniaceae</taxon>
        <taxon>Pantoea</taxon>
        <taxon>Pantoea agglomerans group</taxon>
    </lineage>
</organism>
<dbReference type="InterPro" id="IPR036237">
    <property type="entry name" value="Xyl_isomerase-like_sf"/>
</dbReference>
<dbReference type="Proteomes" id="UP000461948">
    <property type="component" value="Unassembled WGS sequence"/>
</dbReference>